<organism evidence="2 3">
    <name type="scientific">Tichowtungia aerotolerans</name>
    <dbReference type="NCBI Taxonomy" id="2697043"/>
    <lineage>
        <taxon>Bacteria</taxon>
        <taxon>Pseudomonadati</taxon>
        <taxon>Kiritimatiellota</taxon>
        <taxon>Tichowtungiia</taxon>
        <taxon>Tichowtungiales</taxon>
        <taxon>Tichowtungiaceae</taxon>
        <taxon>Tichowtungia</taxon>
    </lineage>
</organism>
<dbReference type="AlphaFoldDB" id="A0A6P1MC85"/>
<reference evidence="2 3" key="1">
    <citation type="submission" date="2020-01" db="EMBL/GenBank/DDBJ databases">
        <title>Ponticoccus aerotolerans gen. nov., sp. nov., an anaerobic bacterium and proposal of Ponticoccusceae fam. nov., Ponticoccusles ord. nov. and Ponticoccuse classis nov. in the phylum Kiritimatiellaeota.</title>
        <authorList>
            <person name="Zhou L.Y."/>
            <person name="Du Z.J."/>
        </authorList>
    </citation>
    <scope>NUCLEOTIDE SEQUENCE [LARGE SCALE GENOMIC DNA]</scope>
    <source>
        <strain evidence="2 3">S-5007</strain>
    </source>
</reference>
<dbReference type="Proteomes" id="UP000464954">
    <property type="component" value="Chromosome"/>
</dbReference>
<evidence type="ECO:0000313" key="2">
    <source>
        <dbReference type="EMBL" id="QHI70713.1"/>
    </source>
</evidence>
<evidence type="ECO:0000313" key="3">
    <source>
        <dbReference type="Proteomes" id="UP000464954"/>
    </source>
</evidence>
<accession>A0A6P1MC85</accession>
<dbReference type="InterPro" id="IPR018744">
    <property type="entry name" value="DUF2293"/>
</dbReference>
<dbReference type="KEGG" id="taer:GT409_15120"/>
<dbReference type="RefSeq" id="WP_160629885.1">
    <property type="nucleotide sequence ID" value="NZ_CP047593.1"/>
</dbReference>
<dbReference type="Pfam" id="PF10056">
    <property type="entry name" value="DUF2293"/>
    <property type="match status" value="1"/>
</dbReference>
<feature type="domain" description="DUF2293" evidence="1">
    <location>
        <begin position="124"/>
        <end position="209"/>
    </location>
</feature>
<protein>
    <submittedName>
        <fullName evidence="2">DUF2293 domain-containing protein</fullName>
    </submittedName>
</protein>
<sequence length="229" mass="25977">MPNQNRTLRPAPHPKFKYLVTEQGAHIHPPADWACLKPGDAAVTRALKALGPCWTVQQKKGRKIFSLGVWAPAERIEEAKKAVEEKRADPAYAKRRESDLKRRAKKQAEYEKEFYQAVLDWLHFHPKHQALAEQMAKAITEHAVPVGSGTVARTEQIPVEKRASAAVIAWMRHQTTAYDTMYIERVKGRRREVRRELAKQSAELLGAYRKGQPAHESCPLAKAVRSSMT</sequence>
<keyword evidence="3" id="KW-1185">Reference proteome</keyword>
<dbReference type="EMBL" id="CP047593">
    <property type="protein sequence ID" value="QHI70713.1"/>
    <property type="molecule type" value="Genomic_DNA"/>
</dbReference>
<gene>
    <name evidence="2" type="ORF">GT409_15120</name>
</gene>
<evidence type="ECO:0000259" key="1">
    <source>
        <dbReference type="Pfam" id="PF10056"/>
    </source>
</evidence>
<proteinExistence type="predicted"/>
<name>A0A6P1MC85_9BACT</name>